<organism evidence="4 5">
    <name type="scientific">Funneliformis caledonium</name>
    <dbReference type="NCBI Taxonomy" id="1117310"/>
    <lineage>
        <taxon>Eukaryota</taxon>
        <taxon>Fungi</taxon>
        <taxon>Fungi incertae sedis</taxon>
        <taxon>Mucoromycota</taxon>
        <taxon>Glomeromycotina</taxon>
        <taxon>Glomeromycetes</taxon>
        <taxon>Glomerales</taxon>
        <taxon>Glomeraceae</taxon>
        <taxon>Funneliformis</taxon>
    </lineage>
</organism>
<keyword evidence="5" id="KW-1185">Reference proteome</keyword>
<protein>
    <submittedName>
        <fullName evidence="4">766_t:CDS:1</fullName>
    </submittedName>
</protein>
<dbReference type="SUPFAM" id="SSF117281">
    <property type="entry name" value="Kelch motif"/>
    <property type="match status" value="1"/>
</dbReference>
<keyword evidence="1" id="KW-0880">Kelch repeat</keyword>
<dbReference type="InterPro" id="IPR015915">
    <property type="entry name" value="Kelch-typ_b-propeller"/>
</dbReference>
<keyword evidence="2" id="KW-0677">Repeat</keyword>
<name>A0A9N9CXD1_9GLOM</name>
<evidence type="ECO:0000313" key="5">
    <source>
        <dbReference type="Proteomes" id="UP000789570"/>
    </source>
</evidence>
<dbReference type="Proteomes" id="UP000789570">
    <property type="component" value="Unassembled WGS sequence"/>
</dbReference>
<reference evidence="4" key="1">
    <citation type="submission" date="2021-06" db="EMBL/GenBank/DDBJ databases">
        <authorList>
            <person name="Kallberg Y."/>
            <person name="Tangrot J."/>
            <person name="Rosling A."/>
        </authorList>
    </citation>
    <scope>NUCLEOTIDE SEQUENCE</scope>
    <source>
        <strain evidence="4">UK204</strain>
    </source>
</reference>
<accession>A0A9N9CXD1</accession>
<dbReference type="Gene3D" id="2.120.10.80">
    <property type="entry name" value="Kelch-type beta propeller"/>
    <property type="match status" value="1"/>
</dbReference>
<dbReference type="Pfam" id="PF24681">
    <property type="entry name" value="Kelch_KLHDC2_KLHL20_DRC7"/>
    <property type="match status" value="1"/>
</dbReference>
<proteinExistence type="predicted"/>
<dbReference type="EMBL" id="CAJVPQ010003156">
    <property type="protein sequence ID" value="CAG8619625.1"/>
    <property type="molecule type" value="Genomic_DNA"/>
</dbReference>
<evidence type="ECO:0000256" key="3">
    <source>
        <dbReference type="SAM" id="MobiDB-lite"/>
    </source>
</evidence>
<dbReference type="OrthoDB" id="10250130at2759"/>
<evidence type="ECO:0000256" key="1">
    <source>
        <dbReference type="ARBA" id="ARBA00022441"/>
    </source>
</evidence>
<evidence type="ECO:0000256" key="2">
    <source>
        <dbReference type="ARBA" id="ARBA00022737"/>
    </source>
</evidence>
<comment type="caution">
    <text evidence="4">The sequence shown here is derived from an EMBL/GenBank/DDBJ whole genome shotgun (WGS) entry which is preliminary data.</text>
</comment>
<feature type="region of interest" description="Disordered" evidence="3">
    <location>
        <begin position="378"/>
        <end position="414"/>
    </location>
</feature>
<feature type="compositionally biased region" description="Basic and acidic residues" evidence="3">
    <location>
        <begin position="402"/>
        <end position="413"/>
    </location>
</feature>
<dbReference type="PANTHER" id="PTHR46093:SF18">
    <property type="entry name" value="FIBRONECTIN TYPE-III DOMAIN-CONTAINING PROTEIN"/>
    <property type="match status" value="1"/>
</dbReference>
<evidence type="ECO:0000313" key="4">
    <source>
        <dbReference type="EMBL" id="CAG8619625.1"/>
    </source>
</evidence>
<dbReference type="AlphaFoldDB" id="A0A9N9CXD1"/>
<dbReference type="PANTHER" id="PTHR46093">
    <property type="entry name" value="ACYL-COA-BINDING DOMAIN-CONTAINING PROTEIN 5"/>
    <property type="match status" value="1"/>
</dbReference>
<gene>
    <name evidence="4" type="ORF">FCALED_LOCUS9486</name>
</gene>
<feature type="compositionally biased region" description="Acidic residues" evidence="3">
    <location>
        <begin position="392"/>
        <end position="401"/>
    </location>
</feature>
<sequence length="501" mass="57283">MTEKDQLNFALTCKWIYGVFRIYHVGYNSPRWVPINFISNGVDFAAASSSPLAADDDRLGDPSVPPAANYRDGVLVDGKLYLTILEEESPICWILDFDERIPLCWTREKVTFAESISLFEDSNSEVLEGYAEDNINVHKPEKVLKGKYQPLRSTVATAIPPIIYLFGGECLATGEPSCTLYELNTKNMILSEVMGQGGDLPPARKMHSLDVINDRCLVLFGGRCKINDVDNPREYDTRDFYIYDISTKTWTSYRDSNVHVPYPRSFHSTTVINSSLYIYGGQQITSTSTPHSQIHDDEDLWCFTFSPPEKWKKLFSPRNYISTTFSCGIRGEWHATTGKCVGRRRGAAMFSVGNRVAVLGGYERDNWKWCVSEITTADGEDGMDGEGISRENEDETSESNEEQQKSIKAINKEQHRRGVKEEIKERKQVKQEKPWELCKLYLPDKKRWDQVQIVDLPEMECVAITKDHTNKPFDVFIMGRRRGDTEEQGMIMGWIKERFNV</sequence>